<dbReference type="Proteomes" id="UP000018817">
    <property type="component" value="Unassembled WGS sequence"/>
</dbReference>
<evidence type="ECO:0000256" key="8">
    <source>
        <dbReference type="ARBA" id="ARBA00022837"/>
    </source>
</evidence>
<name>W2QAC2_PHYN3</name>
<evidence type="ECO:0000256" key="11">
    <source>
        <dbReference type="ARBA" id="ARBA00023128"/>
    </source>
</evidence>
<reference evidence="16 17" key="2">
    <citation type="submission" date="2013-11" db="EMBL/GenBank/DDBJ databases">
        <title>The Genome Sequence of Phytophthora parasitica INRA-310.</title>
        <authorList>
            <consortium name="The Broad Institute Genomics Platform"/>
            <person name="Russ C."/>
            <person name="Tyler B."/>
            <person name="Panabieres F."/>
            <person name="Shan W."/>
            <person name="Tripathy S."/>
            <person name="Grunwald N."/>
            <person name="Machado M."/>
            <person name="Johnson C.S."/>
            <person name="Arredondo F."/>
            <person name="Hong C."/>
            <person name="Coffey M."/>
            <person name="Young S.K."/>
            <person name="Zeng Q."/>
            <person name="Gargeya S."/>
            <person name="Fitzgerald M."/>
            <person name="Abouelleil A."/>
            <person name="Alvarado L."/>
            <person name="Chapman S.B."/>
            <person name="Gainer-Dewar J."/>
            <person name="Goldberg J."/>
            <person name="Griggs A."/>
            <person name="Gujja S."/>
            <person name="Hansen M."/>
            <person name="Howarth C."/>
            <person name="Imamovic A."/>
            <person name="Ireland A."/>
            <person name="Larimer J."/>
            <person name="McCowan C."/>
            <person name="Murphy C."/>
            <person name="Pearson M."/>
            <person name="Poon T.W."/>
            <person name="Priest M."/>
            <person name="Roberts A."/>
            <person name="Saif S."/>
            <person name="Shea T."/>
            <person name="Sykes S."/>
            <person name="Wortman J."/>
            <person name="Nusbaum C."/>
            <person name="Birren B."/>
        </authorList>
    </citation>
    <scope>NUCLEOTIDE SEQUENCE [LARGE SCALE GENOMIC DNA]</scope>
    <source>
        <strain evidence="16 17">INRA-310</strain>
    </source>
</reference>
<dbReference type="Pfam" id="PF13202">
    <property type="entry name" value="EF-hand_5"/>
    <property type="match status" value="1"/>
</dbReference>
<dbReference type="GO" id="GO:1990246">
    <property type="term" value="C:uniplex complex"/>
    <property type="evidence" value="ECO:0007669"/>
    <property type="project" value="TreeGrafter"/>
</dbReference>
<sequence>MSRLLLRSLRSSPAVAAFAVASSFSAMSCPPPTRLEAAQFDKPTFTERTVGNYENRLRKFSSPERVFEYFSSVEIEKEYFMTRDDLARAVTPYTYRHGAPIASKNPKFNAKASADKIPKDMADEYLRRVQKLLIDNANVSKKEVEELLAFKDEHVDFETHIKTLKALQVTNAEFDQFVVMHGGPQRPKTFFDMVDADGDGLINYAEYMFFRTLLASKLFYYLLLPKYFFIYIFFTICVVPERQFELAFKMFDTDDNGKLDHREFKQIMELMRLRTPAGRQDRSMHDDDVPIFKHLFGELATKSLSYDEFCTFRRELMQEIMRIQISFTPTFCLLFEVFFCTYSKFSLTTDHFEQYDVDGDRTLSPREFGMFLVSHVDQRHIEQWVERVDKLQHLSGHITEQEFMDFNVFLEHLDELKVAMDLVMQAHGVNKGTPAFTNRWSSSYYSYHLQSNSTELREQQCAQARTRNQLLLCRLTFCLRCSTSTGMDICPRRSLSRSCRRAKTAGSLSPVTQVLLTSSDASRSASSAFCKNSVVTAPFRRIGTPKCATYRVCFSQNT</sequence>
<keyword evidence="10" id="KW-0406">Ion transport</keyword>
<evidence type="ECO:0000256" key="9">
    <source>
        <dbReference type="ARBA" id="ARBA00022946"/>
    </source>
</evidence>
<evidence type="ECO:0000256" key="6">
    <source>
        <dbReference type="ARBA" id="ARBA00022737"/>
    </source>
</evidence>
<evidence type="ECO:0000313" key="16">
    <source>
        <dbReference type="EMBL" id="ETN09494.1"/>
    </source>
</evidence>
<keyword evidence="4" id="KW-0109">Calcium transport</keyword>
<dbReference type="VEuPathDB" id="FungiDB:PPTG_11880"/>
<comment type="subcellular location">
    <subcellularLocation>
        <location evidence="1">Mitochondrion inner membrane</location>
    </subcellularLocation>
    <subcellularLocation>
        <location evidence="2">Mitochondrion intermembrane space</location>
    </subcellularLocation>
</comment>
<dbReference type="InterPro" id="IPR011992">
    <property type="entry name" value="EF-hand-dom_pair"/>
</dbReference>
<dbReference type="PROSITE" id="PS00018">
    <property type="entry name" value="EF_HAND_1"/>
    <property type="match status" value="3"/>
</dbReference>
<comment type="similarity">
    <text evidence="13">Belongs to the MICU1 family. MICU1 subfamily.</text>
</comment>
<reference evidence="17" key="1">
    <citation type="submission" date="2011-12" db="EMBL/GenBank/DDBJ databases">
        <authorList>
            <consortium name="The Broad Institute Genome Sequencing Platform"/>
            <person name="Russ C."/>
            <person name="Tyler B."/>
            <person name="Panabieres F."/>
            <person name="Shan W."/>
            <person name="Tripathy S."/>
            <person name="Grunwald N."/>
            <person name="Machado M."/>
            <person name="Young S.K."/>
            <person name="Zeng Q."/>
            <person name="Gargeya S."/>
            <person name="Fitzgerald M."/>
            <person name="Haas B."/>
            <person name="Abouelleil A."/>
            <person name="Alvarado L."/>
            <person name="Arachchi H.M."/>
            <person name="Berlin A."/>
            <person name="Chapman S.B."/>
            <person name="Gearin G."/>
            <person name="Goldberg J."/>
            <person name="Griggs A."/>
            <person name="Gujja S."/>
            <person name="Hansen M."/>
            <person name="Heiman D."/>
            <person name="Howarth C."/>
            <person name="Larimer J."/>
            <person name="Lui A."/>
            <person name="MacDonald P.J.P."/>
            <person name="McCowen C."/>
            <person name="Montmayeur A."/>
            <person name="Murphy C."/>
            <person name="Neiman D."/>
            <person name="Pearson M."/>
            <person name="Priest M."/>
            <person name="Roberts A."/>
            <person name="Saif S."/>
            <person name="Shea T."/>
            <person name="Sisk P."/>
            <person name="Stolte C."/>
            <person name="Sykes S."/>
            <person name="Wortman J."/>
            <person name="Nusbaum C."/>
            <person name="Birren B."/>
        </authorList>
    </citation>
    <scope>NUCLEOTIDE SEQUENCE [LARGE SCALE GENOMIC DNA]</scope>
    <source>
        <strain evidence="17">INRA-310</strain>
    </source>
</reference>
<dbReference type="GO" id="GO:0005758">
    <property type="term" value="C:mitochondrial intermembrane space"/>
    <property type="evidence" value="ECO:0007669"/>
    <property type="project" value="UniProtKB-SubCell"/>
</dbReference>
<dbReference type="InterPro" id="IPR018247">
    <property type="entry name" value="EF_Hand_1_Ca_BS"/>
</dbReference>
<evidence type="ECO:0000259" key="15">
    <source>
        <dbReference type="PROSITE" id="PS50222"/>
    </source>
</evidence>
<keyword evidence="8" id="KW-0106">Calcium</keyword>
<keyword evidence="14" id="KW-1133">Transmembrane helix</keyword>
<dbReference type="STRING" id="761204.W2QAC2"/>
<keyword evidence="11" id="KW-0496">Mitochondrion</keyword>
<dbReference type="PANTHER" id="PTHR12294">
    <property type="entry name" value="EF HAND DOMAIN FAMILY A1,A2-RELATED"/>
    <property type="match status" value="1"/>
</dbReference>
<feature type="domain" description="EF-hand" evidence="15">
    <location>
        <begin position="352"/>
        <end position="378"/>
    </location>
</feature>
<proteinExistence type="inferred from homology"/>
<dbReference type="PROSITE" id="PS51257">
    <property type="entry name" value="PROKAR_LIPOPROTEIN"/>
    <property type="match status" value="1"/>
</dbReference>
<dbReference type="PROSITE" id="PS50222">
    <property type="entry name" value="EF_HAND_2"/>
    <property type="match status" value="3"/>
</dbReference>
<keyword evidence="14" id="KW-0812">Transmembrane</keyword>
<keyword evidence="12 14" id="KW-0472">Membrane</keyword>
<dbReference type="GO" id="GO:0036444">
    <property type="term" value="P:calcium import into the mitochondrion"/>
    <property type="evidence" value="ECO:0007669"/>
    <property type="project" value="TreeGrafter"/>
</dbReference>
<dbReference type="PANTHER" id="PTHR12294:SF1">
    <property type="entry name" value="CALCIUM UPTAKE PROTEIN 1, MITOCHONDRIAL"/>
    <property type="match status" value="1"/>
</dbReference>
<evidence type="ECO:0000256" key="12">
    <source>
        <dbReference type="ARBA" id="ARBA00023136"/>
    </source>
</evidence>
<dbReference type="EMBL" id="KI669585">
    <property type="protein sequence ID" value="ETN09494.1"/>
    <property type="molecule type" value="Genomic_DNA"/>
</dbReference>
<keyword evidence="7" id="KW-0999">Mitochondrion inner membrane</keyword>
<gene>
    <name evidence="16" type="ORF">PPTG_11880</name>
</gene>
<keyword evidence="3" id="KW-0813">Transport</keyword>
<dbReference type="Pfam" id="PF13405">
    <property type="entry name" value="EF-hand_6"/>
    <property type="match status" value="1"/>
</dbReference>
<dbReference type="GO" id="GO:0051560">
    <property type="term" value="P:mitochondrial calcium ion homeostasis"/>
    <property type="evidence" value="ECO:0007669"/>
    <property type="project" value="TreeGrafter"/>
</dbReference>
<keyword evidence="5" id="KW-0479">Metal-binding</keyword>
<evidence type="ECO:0000256" key="3">
    <source>
        <dbReference type="ARBA" id="ARBA00022448"/>
    </source>
</evidence>
<keyword evidence="9" id="KW-0809">Transit peptide</keyword>
<feature type="transmembrane region" description="Helical" evidence="14">
    <location>
        <begin position="218"/>
        <end position="239"/>
    </location>
</feature>
<dbReference type="InterPro" id="IPR002048">
    <property type="entry name" value="EF_hand_dom"/>
</dbReference>
<organism evidence="16 17">
    <name type="scientific">Phytophthora nicotianae (strain INRA-310)</name>
    <name type="common">Phytophthora parasitica</name>
    <dbReference type="NCBI Taxonomy" id="761204"/>
    <lineage>
        <taxon>Eukaryota</taxon>
        <taxon>Sar</taxon>
        <taxon>Stramenopiles</taxon>
        <taxon>Oomycota</taxon>
        <taxon>Peronosporomycetes</taxon>
        <taxon>Peronosporales</taxon>
        <taxon>Peronosporaceae</taxon>
        <taxon>Phytophthora</taxon>
    </lineage>
</organism>
<accession>W2QAC2</accession>
<evidence type="ECO:0000256" key="7">
    <source>
        <dbReference type="ARBA" id="ARBA00022792"/>
    </source>
</evidence>
<dbReference type="SUPFAM" id="SSF47473">
    <property type="entry name" value="EF-hand"/>
    <property type="match status" value="1"/>
</dbReference>
<evidence type="ECO:0000256" key="13">
    <source>
        <dbReference type="ARBA" id="ARBA00038333"/>
    </source>
</evidence>
<dbReference type="GO" id="GO:0005509">
    <property type="term" value="F:calcium ion binding"/>
    <property type="evidence" value="ECO:0007669"/>
    <property type="project" value="InterPro"/>
</dbReference>
<evidence type="ECO:0000256" key="10">
    <source>
        <dbReference type="ARBA" id="ARBA00023065"/>
    </source>
</evidence>
<evidence type="ECO:0000256" key="14">
    <source>
        <dbReference type="SAM" id="Phobius"/>
    </source>
</evidence>
<protein>
    <recommendedName>
        <fullName evidence="15">EF-hand domain-containing protein</fullName>
    </recommendedName>
</protein>
<evidence type="ECO:0000256" key="1">
    <source>
        <dbReference type="ARBA" id="ARBA00004273"/>
    </source>
</evidence>
<dbReference type="Gene3D" id="1.10.238.10">
    <property type="entry name" value="EF-hand"/>
    <property type="match status" value="3"/>
</dbReference>
<evidence type="ECO:0000256" key="5">
    <source>
        <dbReference type="ARBA" id="ARBA00022723"/>
    </source>
</evidence>
<dbReference type="CDD" id="cd00051">
    <property type="entry name" value="EFh"/>
    <property type="match status" value="1"/>
</dbReference>
<dbReference type="SMART" id="SM00054">
    <property type="entry name" value="EFh"/>
    <property type="match status" value="3"/>
</dbReference>
<dbReference type="AlphaFoldDB" id="W2QAC2"/>
<keyword evidence="6" id="KW-0677">Repeat</keyword>
<dbReference type="GeneID" id="20181393"/>
<dbReference type="RefSeq" id="XP_008905327.1">
    <property type="nucleotide sequence ID" value="XM_008907079.1"/>
</dbReference>
<dbReference type="OrthoDB" id="191686at2759"/>
<feature type="domain" description="EF-hand" evidence="15">
    <location>
        <begin position="182"/>
        <end position="217"/>
    </location>
</feature>
<evidence type="ECO:0000256" key="4">
    <source>
        <dbReference type="ARBA" id="ARBA00022568"/>
    </source>
</evidence>
<dbReference type="InterPro" id="IPR039800">
    <property type="entry name" value="MICU1/2/3"/>
</dbReference>
<evidence type="ECO:0000256" key="2">
    <source>
        <dbReference type="ARBA" id="ARBA00004569"/>
    </source>
</evidence>
<feature type="domain" description="EF-hand" evidence="15">
    <location>
        <begin position="239"/>
        <end position="274"/>
    </location>
</feature>
<evidence type="ECO:0000313" key="17">
    <source>
        <dbReference type="Proteomes" id="UP000018817"/>
    </source>
</evidence>